<evidence type="ECO:0000256" key="11">
    <source>
        <dbReference type="PROSITE-ProRule" id="PRU00169"/>
    </source>
</evidence>
<dbReference type="FunFam" id="1.10.287.130:FF:000002">
    <property type="entry name" value="Two-component osmosensing histidine kinase"/>
    <property type="match status" value="1"/>
</dbReference>
<feature type="domain" description="Protein kinase" evidence="13">
    <location>
        <begin position="27"/>
        <end position="290"/>
    </location>
</feature>
<dbReference type="SUPFAM" id="SSF55874">
    <property type="entry name" value="ATPase domain of HSP90 chaperone/DNA topoisomerase II/histidine kinase"/>
    <property type="match status" value="1"/>
</dbReference>
<dbReference type="InterPro" id="IPR011009">
    <property type="entry name" value="Kinase-like_dom_sf"/>
</dbReference>
<dbReference type="Gene3D" id="3.30.200.20">
    <property type="entry name" value="Phosphorylase Kinase, domain 1"/>
    <property type="match status" value="1"/>
</dbReference>
<feature type="domain" description="Response regulatory" evidence="15">
    <location>
        <begin position="1855"/>
        <end position="1973"/>
    </location>
</feature>
<dbReference type="Pfam" id="PF00512">
    <property type="entry name" value="HisKA"/>
    <property type="match status" value="1"/>
</dbReference>
<evidence type="ECO:0000256" key="3">
    <source>
        <dbReference type="ARBA" id="ARBA00022553"/>
    </source>
</evidence>
<dbReference type="GO" id="GO:0005524">
    <property type="term" value="F:ATP binding"/>
    <property type="evidence" value="ECO:0007669"/>
    <property type="project" value="UniProtKB-KW"/>
</dbReference>
<sequence length="1981" mass="218423">MVEREAGTKVSPAEVRWEAPEEILARYEINASSGDSPLVRTYWGNDRETGDGVKIKVIELKSVTSGTRARIEFEASIRREHPNDHLVPVLDFVRTNTEFYVVMPWNDEVSLSQKLASTPISVEETIQLGKDLFTALDSLHRRGSLHRDVTPSSMTVRTQSGSTKSISGVYLGGFGTVKRFHPDQIFGERECETVSYMSPEEAGSIDKDVGPPSDLYAAGILLFRCLAGRLPFQGQGAGAILFEHLTAPVPDLPTINPEVPRDLDELVQRLLRKDPHDRYQLASAVVADLLAIEESLAAGDSGAHVAIGSSDRRCTLTEPTFVGREEELKRLNNFIRETRQGKSSVMLVEGESGLGKSRLMVEAVRVARRNNNWVLRGQATTNVGQRPYRTLEGIVDGFLSVAQKDKDLVDRVQEHVGDMADALVAALPSLGAVLRPTNRITEQSPAAFGENRTIDSLIRFLGALGSRDRPAVIILDDCQWADALTYSLIRRWHTQSRQAERQSALICSFRSEEVGDDHALRAIPRCHHISLLTLRKDEIQQLAESMAGSLPPEAVEVVTRLASGSPFMASAVLRGLVESGALVAEDGSWQVDQRAIRDIQSSQEAASFLTHRIEMLPDETRDLLSVGALVGKEFSLDTAAALARLTLPDAVAALLHAKDRNLIWERADGGQFVFVHDKIRSSLLDRLDPSEQKQLHLRAALHLQEHSPSRVSEIAYHLDEAGASETALGYALQAAEQARSQFSLEVAERQYRIAQKGAENQPKSIRFRIAQGLGDSLMLRGQYPEAAPQFELAAELAEGDLDRAKIQSKLAELSFKRGDMEAATKGFETALRSLGCIVPRNRVLGMSILMWEALKQILHSCIPKLMLQRKRRPPNDSERLAIQLFALLAHGCWYCRSKLECLSAHLRGLNYAEEFLPSPELASAYSLHAPVACLIPMFKRAITYAQRSLALRKEFDDVWGQGQSLNYYSCSLYAAGRYRECIEKGREAIQLLERTGDYWQVHIARYQVAASLYHLGNFREAIAEAKNNHRSGVELGDEQASGIILDVWARTTLGNIPDSLFEAELARSRHDAQGRTQLYIAVGIRDLFQGKIDSAISSLEQAVETAASAGIQNAYTTPALPWLATAIRMQAESTLPHAPGLRNERLAEAEQIALRAIAAAKVCPNDLSRAIRERALIAAMRGNYRKSRHLFDKAFEKAKQLGAIYEQALTLQHRSQVGQSARWKDAIDDERESQRLFDELTIEQETESTRDCQLGTLSLVDRFDTVLHVGRRIASALSTDKIYEEASLGATRLLRGENSLLLEFDRDDPMAEPALVLGATDVPFDRTNLQRATEAGRAMTFIETSNEGELPRDTTNPRSAIYIPIFVRNRLSACVCVTHSQVVGLFGTDEERLADFVGTIAGAALENAQGFMELTKLNTTLEVRVAERTAAAETRAAELARSNLQLERTAKELRLTEEELRVAKVSAETANDAKSRFLATMSHEIRTPLNGILGMTELALRTQLTSQQRNCLTVINQSGDALLSLLNDILDVSKIEAGKMQLESIPIQPQGVVTSAVRPLAVNAAKKGLELLYRIDPNVPESIEGDPCRLRQVLMNLIGNAIKFTDEGEVFIDCTVDSDKESQQLHISVQDTGPGIPEDKLATIFESFEQSDSSTTRRYGGTGLGLSISTQIVALMNGKLWVESKFGQGSKFHVSIPLNSIPNETDKSVLPLSNEQVLLVSQHPASQNLYQEILEHAGAHCVQVTIEEALRRGRESVDSGTFDCPILILDWETGSDKLEQWFLTPDSMDLLNIPHMVLIPPTGLIPEIDHCSLATVAKPISAGDLIEAVRTAKNACLDSHCFETPVPASGGRSLHILLADDAPVNQEVASGILDVFGHTCEMANTGRQAFECYQRGKFDLVLMDLEMPEMDGAQATDAIRQWEQEKGQRTPIIAMTAHALDGARENCLAAGMDDYLSKPIQPERLKQLLDEIAVSGDVSSA</sequence>
<dbReference type="RefSeq" id="WP_207395677.1">
    <property type="nucleotide sequence ID" value="NZ_JABRWO010000003.1"/>
</dbReference>
<dbReference type="Pfam" id="PF00069">
    <property type="entry name" value="Pkinase"/>
    <property type="match status" value="1"/>
</dbReference>
<evidence type="ECO:0000256" key="4">
    <source>
        <dbReference type="ARBA" id="ARBA00022679"/>
    </source>
</evidence>
<dbReference type="Pfam" id="PF13191">
    <property type="entry name" value="AAA_16"/>
    <property type="match status" value="1"/>
</dbReference>
<evidence type="ECO:0000256" key="6">
    <source>
        <dbReference type="ARBA" id="ARBA00022777"/>
    </source>
</evidence>
<dbReference type="SUPFAM" id="SSF47384">
    <property type="entry name" value="Homodimeric domain of signal transducing histidine kinase"/>
    <property type="match status" value="1"/>
</dbReference>
<dbReference type="InterPro" id="IPR000719">
    <property type="entry name" value="Prot_kinase_dom"/>
</dbReference>
<reference evidence="16 17" key="1">
    <citation type="submission" date="2020-05" db="EMBL/GenBank/DDBJ databases">
        <title>Bremerella alba sp. nov., a novel planctomycete isolated from the surface of the macroalga Fucus spiralis.</title>
        <authorList>
            <person name="Godinho O."/>
            <person name="Botelho R."/>
            <person name="Albuquerque L."/>
            <person name="Wiegand S."/>
            <person name="Da Costa M.S."/>
            <person name="Lobo-Da-Cunha A."/>
            <person name="Jogler C."/>
            <person name="Lage O.M."/>
        </authorList>
    </citation>
    <scope>NUCLEOTIDE SEQUENCE [LARGE SCALE GENOMIC DNA]</scope>
    <source>
        <strain evidence="16 17">FF15</strain>
    </source>
</reference>
<dbReference type="EC" id="2.7.13.3" evidence="2"/>
<dbReference type="GO" id="GO:0000155">
    <property type="term" value="F:phosphorelay sensor kinase activity"/>
    <property type="evidence" value="ECO:0007669"/>
    <property type="project" value="InterPro"/>
</dbReference>
<dbReference type="CDD" id="cd16922">
    <property type="entry name" value="HATPase_EvgS-ArcB-TorS-like"/>
    <property type="match status" value="1"/>
</dbReference>
<evidence type="ECO:0000256" key="5">
    <source>
        <dbReference type="ARBA" id="ARBA00022741"/>
    </source>
</evidence>
<evidence type="ECO:0000313" key="16">
    <source>
        <dbReference type="EMBL" id="MBA2114207.1"/>
    </source>
</evidence>
<feature type="domain" description="Histidine kinase" evidence="14">
    <location>
        <begin position="1480"/>
        <end position="1700"/>
    </location>
</feature>
<evidence type="ECO:0000259" key="13">
    <source>
        <dbReference type="PROSITE" id="PS50011"/>
    </source>
</evidence>
<keyword evidence="4 16" id="KW-0808">Transferase</keyword>
<dbReference type="SMART" id="SM00448">
    <property type="entry name" value="REC"/>
    <property type="match status" value="1"/>
</dbReference>
<dbReference type="Gene3D" id="3.40.50.300">
    <property type="entry name" value="P-loop containing nucleotide triphosphate hydrolases"/>
    <property type="match status" value="1"/>
</dbReference>
<evidence type="ECO:0000256" key="2">
    <source>
        <dbReference type="ARBA" id="ARBA00012438"/>
    </source>
</evidence>
<dbReference type="Gene3D" id="1.10.510.10">
    <property type="entry name" value="Transferase(Phosphotransferase) domain 1"/>
    <property type="match status" value="1"/>
</dbReference>
<dbReference type="Proteomes" id="UP000551616">
    <property type="component" value="Unassembled WGS sequence"/>
</dbReference>
<evidence type="ECO:0000256" key="8">
    <source>
        <dbReference type="ARBA" id="ARBA00023012"/>
    </source>
</evidence>
<evidence type="ECO:0000256" key="1">
    <source>
        <dbReference type="ARBA" id="ARBA00000085"/>
    </source>
</evidence>
<evidence type="ECO:0000256" key="10">
    <source>
        <dbReference type="ARBA" id="ARBA00068150"/>
    </source>
</evidence>
<dbReference type="InterPro" id="IPR036097">
    <property type="entry name" value="HisK_dim/P_sf"/>
</dbReference>
<dbReference type="FunFam" id="3.30.565.10:FF:000010">
    <property type="entry name" value="Sensor histidine kinase RcsC"/>
    <property type="match status" value="1"/>
</dbReference>
<feature type="coiled-coil region" evidence="12">
    <location>
        <begin position="1436"/>
        <end position="1466"/>
    </location>
</feature>
<dbReference type="InterPro" id="IPR003594">
    <property type="entry name" value="HATPase_dom"/>
</dbReference>
<keyword evidence="3 11" id="KW-0597">Phosphoprotein</keyword>
<dbReference type="EMBL" id="JABRWO010000003">
    <property type="protein sequence ID" value="MBA2114207.1"/>
    <property type="molecule type" value="Genomic_DNA"/>
</dbReference>
<evidence type="ECO:0000259" key="14">
    <source>
        <dbReference type="PROSITE" id="PS50109"/>
    </source>
</evidence>
<name>A0A7V8V3F1_9BACT</name>
<dbReference type="SMART" id="SM00220">
    <property type="entry name" value="S_TKc"/>
    <property type="match status" value="1"/>
</dbReference>
<dbReference type="InterPro" id="IPR029016">
    <property type="entry name" value="GAF-like_dom_sf"/>
</dbReference>
<keyword evidence="17" id="KW-1185">Reference proteome</keyword>
<dbReference type="SUPFAM" id="SSF52172">
    <property type="entry name" value="CheY-like"/>
    <property type="match status" value="1"/>
</dbReference>
<gene>
    <name evidence="16" type="primary">rcsC_11</name>
    <name evidence="16" type="ORF">HOV93_13630</name>
</gene>
<keyword evidence="8" id="KW-0902">Two-component regulatory system</keyword>
<dbReference type="PROSITE" id="PS50109">
    <property type="entry name" value="HIS_KIN"/>
    <property type="match status" value="1"/>
</dbReference>
<dbReference type="SMART" id="SM00388">
    <property type="entry name" value="HisKA"/>
    <property type="match status" value="1"/>
</dbReference>
<dbReference type="PANTHER" id="PTHR45339:SF1">
    <property type="entry name" value="HYBRID SIGNAL TRANSDUCTION HISTIDINE KINASE J"/>
    <property type="match status" value="1"/>
</dbReference>
<dbReference type="InterPro" id="IPR027417">
    <property type="entry name" value="P-loop_NTPase"/>
</dbReference>
<dbReference type="InterPro" id="IPR005467">
    <property type="entry name" value="His_kinase_dom"/>
</dbReference>
<dbReference type="GO" id="GO:0071474">
    <property type="term" value="P:cellular hyperosmotic response"/>
    <property type="evidence" value="ECO:0007669"/>
    <property type="project" value="TreeGrafter"/>
</dbReference>
<dbReference type="InterPro" id="IPR003661">
    <property type="entry name" value="HisK_dim/P_dom"/>
</dbReference>
<keyword evidence="5" id="KW-0547">Nucleotide-binding</keyword>
<dbReference type="Gene3D" id="1.10.287.130">
    <property type="match status" value="1"/>
</dbReference>
<evidence type="ECO:0000256" key="7">
    <source>
        <dbReference type="ARBA" id="ARBA00022840"/>
    </source>
</evidence>
<comment type="catalytic activity">
    <reaction evidence="1">
        <text>ATP + protein L-histidine = ADP + protein N-phospho-L-histidine.</text>
        <dbReference type="EC" id="2.7.13.3"/>
    </reaction>
</comment>
<dbReference type="PROSITE" id="PS50011">
    <property type="entry name" value="PROTEIN_KINASE_DOM"/>
    <property type="match status" value="1"/>
</dbReference>
<dbReference type="PANTHER" id="PTHR45339">
    <property type="entry name" value="HYBRID SIGNAL TRANSDUCTION HISTIDINE KINASE J"/>
    <property type="match status" value="1"/>
</dbReference>
<dbReference type="InterPro" id="IPR001789">
    <property type="entry name" value="Sig_transdc_resp-reg_receiver"/>
</dbReference>
<dbReference type="PROSITE" id="PS50110">
    <property type="entry name" value="RESPONSE_REGULATORY"/>
    <property type="match status" value="1"/>
</dbReference>
<dbReference type="InterPro" id="IPR011990">
    <property type="entry name" value="TPR-like_helical_dom_sf"/>
</dbReference>
<dbReference type="SUPFAM" id="SSF56112">
    <property type="entry name" value="Protein kinase-like (PK-like)"/>
    <property type="match status" value="1"/>
</dbReference>
<dbReference type="SUPFAM" id="SSF55781">
    <property type="entry name" value="GAF domain-like"/>
    <property type="match status" value="1"/>
</dbReference>
<feature type="modified residue" description="4-aspartylphosphate" evidence="11">
    <location>
        <position position="1904"/>
    </location>
</feature>
<dbReference type="InterPro" id="IPR004358">
    <property type="entry name" value="Sig_transdc_His_kin-like_C"/>
</dbReference>
<dbReference type="CDD" id="cd00082">
    <property type="entry name" value="HisKA"/>
    <property type="match status" value="1"/>
</dbReference>
<dbReference type="SUPFAM" id="SSF48452">
    <property type="entry name" value="TPR-like"/>
    <property type="match status" value="2"/>
</dbReference>
<organism evidence="16 17">
    <name type="scientific">Bremerella alba</name>
    <dbReference type="NCBI Taxonomy" id="980252"/>
    <lineage>
        <taxon>Bacteria</taxon>
        <taxon>Pseudomonadati</taxon>
        <taxon>Planctomycetota</taxon>
        <taxon>Planctomycetia</taxon>
        <taxon>Pirellulales</taxon>
        <taxon>Pirellulaceae</taxon>
        <taxon>Bremerella</taxon>
    </lineage>
</organism>
<keyword evidence="6 16" id="KW-0418">Kinase</keyword>
<dbReference type="PRINTS" id="PR00344">
    <property type="entry name" value="BCTRLSENSOR"/>
</dbReference>
<comment type="caution">
    <text evidence="16">The sequence shown here is derived from an EMBL/GenBank/DDBJ whole genome shotgun (WGS) entry which is preliminary data.</text>
</comment>
<dbReference type="Gene3D" id="3.30.450.40">
    <property type="match status" value="1"/>
</dbReference>
<evidence type="ECO:0000313" key="17">
    <source>
        <dbReference type="Proteomes" id="UP000551616"/>
    </source>
</evidence>
<keyword evidence="12" id="KW-0175">Coiled coil</keyword>
<dbReference type="Gene3D" id="3.40.50.2300">
    <property type="match status" value="1"/>
</dbReference>
<dbReference type="CDD" id="cd17546">
    <property type="entry name" value="REC_hyHK_CKI1_RcsC-like"/>
    <property type="match status" value="1"/>
</dbReference>
<protein>
    <recommendedName>
        <fullName evidence="10">Sensory/regulatory protein RpfC</fullName>
        <ecNumber evidence="2">2.7.13.3</ecNumber>
    </recommendedName>
</protein>
<comment type="subunit">
    <text evidence="9">At low DSF concentrations, interacts with RpfF.</text>
</comment>
<dbReference type="InterPro" id="IPR011006">
    <property type="entry name" value="CheY-like_superfamily"/>
</dbReference>
<dbReference type="InterPro" id="IPR041664">
    <property type="entry name" value="AAA_16"/>
</dbReference>
<evidence type="ECO:0000259" key="15">
    <source>
        <dbReference type="PROSITE" id="PS50110"/>
    </source>
</evidence>
<dbReference type="Gene3D" id="1.25.40.10">
    <property type="entry name" value="Tetratricopeptide repeat domain"/>
    <property type="match status" value="3"/>
</dbReference>
<keyword evidence="7" id="KW-0067">ATP-binding</keyword>
<dbReference type="SUPFAM" id="SSF52540">
    <property type="entry name" value="P-loop containing nucleoside triphosphate hydrolases"/>
    <property type="match status" value="1"/>
</dbReference>
<dbReference type="CDD" id="cd14014">
    <property type="entry name" value="STKc_PknB_like"/>
    <property type="match status" value="1"/>
</dbReference>
<dbReference type="InterPro" id="IPR036890">
    <property type="entry name" value="HATPase_C_sf"/>
</dbReference>
<evidence type="ECO:0000256" key="12">
    <source>
        <dbReference type="SAM" id="Coils"/>
    </source>
</evidence>
<accession>A0A7V8V3F1</accession>
<dbReference type="SMART" id="SM00387">
    <property type="entry name" value="HATPase_c"/>
    <property type="match status" value="1"/>
</dbReference>
<dbReference type="Pfam" id="PF02518">
    <property type="entry name" value="HATPase_c"/>
    <property type="match status" value="1"/>
</dbReference>
<evidence type="ECO:0000256" key="9">
    <source>
        <dbReference type="ARBA" id="ARBA00064003"/>
    </source>
</evidence>
<dbReference type="Pfam" id="PF00072">
    <property type="entry name" value="Response_reg"/>
    <property type="match status" value="1"/>
</dbReference>
<proteinExistence type="predicted"/>
<dbReference type="Gene3D" id="3.30.565.10">
    <property type="entry name" value="Histidine kinase-like ATPase, C-terminal domain"/>
    <property type="match status" value="1"/>
</dbReference>